<reference evidence="1 2" key="1">
    <citation type="journal article" date="2015" name="Sci. Rep.">
        <title>Genome of the facultative scuticociliatosis pathogen Pseudocohnilembus persalinus provides insight into its virulence through horizontal gene transfer.</title>
        <authorList>
            <person name="Xiong J."/>
            <person name="Wang G."/>
            <person name="Cheng J."/>
            <person name="Tian M."/>
            <person name="Pan X."/>
            <person name="Warren A."/>
            <person name="Jiang C."/>
            <person name="Yuan D."/>
            <person name="Miao W."/>
        </authorList>
    </citation>
    <scope>NUCLEOTIDE SEQUENCE [LARGE SCALE GENOMIC DNA]</scope>
    <source>
        <strain evidence="1">36N120E</strain>
    </source>
</reference>
<keyword evidence="2" id="KW-1185">Reference proteome</keyword>
<dbReference type="EMBL" id="LDAU01000146">
    <property type="protein sequence ID" value="KRX03018.1"/>
    <property type="molecule type" value="Genomic_DNA"/>
</dbReference>
<evidence type="ECO:0000313" key="2">
    <source>
        <dbReference type="Proteomes" id="UP000054937"/>
    </source>
</evidence>
<evidence type="ECO:0000313" key="1">
    <source>
        <dbReference type="EMBL" id="KRX03018.1"/>
    </source>
</evidence>
<comment type="caution">
    <text evidence="1">The sequence shown here is derived from an EMBL/GenBank/DDBJ whole genome shotgun (WGS) entry which is preliminary data.</text>
</comment>
<sequence length="158" mass="19050">MGNNQSQLNKSIDTAYISIDDEYNKNDDPEIRDQIKKIKSYQQKPPKKVVKKSKNPFNMLCCQQPKESQPWLEHFQEQCQQQSSEWTQAMIQLDFKRMNVYSDSYYQKNLQLLFYQNSDYNENSSISKYKVSIPNRKLLIAQYKKYIEKKYNHKPERN</sequence>
<organism evidence="1 2">
    <name type="scientific">Pseudocohnilembus persalinus</name>
    <name type="common">Ciliate</name>
    <dbReference type="NCBI Taxonomy" id="266149"/>
    <lineage>
        <taxon>Eukaryota</taxon>
        <taxon>Sar</taxon>
        <taxon>Alveolata</taxon>
        <taxon>Ciliophora</taxon>
        <taxon>Intramacronucleata</taxon>
        <taxon>Oligohymenophorea</taxon>
        <taxon>Scuticociliatia</taxon>
        <taxon>Philasterida</taxon>
        <taxon>Pseudocohnilembidae</taxon>
        <taxon>Pseudocohnilembus</taxon>
    </lineage>
</organism>
<gene>
    <name evidence="1" type="ORF">PPERSA_04813</name>
</gene>
<dbReference type="InParanoid" id="A0A0V0QLG6"/>
<protein>
    <submittedName>
        <fullName evidence="1">Uncharacterized protein</fullName>
    </submittedName>
</protein>
<dbReference type="AlphaFoldDB" id="A0A0V0QLG6"/>
<proteinExistence type="predicted"/>
<name>A0A0V0QLG6_PSEPJ</name>
<dbReference type="Proteomes" id="UP000054937">
    <property type="component" value="Unassembled WGS sequence"/>
</dbReference>
<accession>A0A0V0QLG6</accession>